<dbReference type="InterPro" id="IPR027417">
    <property type="entry name" value="P-loop_NTPase"/>
</dbReference>
<evidence type="ECO:0000313" key="2">
    <source>
        <dbReference type="EMBL" id="AMK10887.1"/>
    </source>
</evidence>
<dbReference type="SUPFAM" id="SSF52540">
    <property type="entry name" value="P-loop containing nucleoside triphosphate hydrolases"/>
    <property type="match status" value="1"/>
</dbReference>
<dbReference type="GO" id="GO:0016887">
    <property type="term" value="F:ATP hydrolysis activity"/>
    <property type="evidence" value="ECO:0007669"/>
    <property type="project" value="InterPro"/>
</dbReference>
<dbReference type="Proteomes" id="UP000295506">
    <property type="component" value="Unassembled WGS sequence"/>
</dbReference>
<dbReference type="PANTHER" id="PTHR35894:SF5">
    <property type="entry name" value="MU-LIKE PROPHAGE FLUMU DNA TRANSPOSITION PROTEIN B"/>
    <property type="match status" value="1"/>
</dbReference>
<dbReference type="AlphaFoldDB" id="A0A126QM47"/>
<dbReference type="Proteomes" id="UP000055611">
    <property type="component" value="Chromosome"/>
</dbReference>
<evidence type="ECO:0000313" key="3">
    <source>
        <dbReference type="EMBL" id="TDT91879.1"/>
    </source>
</evidence>
<evidence type="ECO:0000313" key="4">
    <source>
        <dbReference type="Proteomes" id="UP000055611"/>
    </source>
</evidence>
<protein>
    <recommendedName>
        <fullName evidence="1">ORC1/DEAH AAA+ ATPase domain-containing protein</fullName>
    </recommendedName>
</protein>
<dbReference type="Pfam" id="PF13401">
    <property type="entry name" value="AAA_22"/>
    <property type="match status" value="1"/>
</dbReference>
<reference evidence="3 5" key="2">
    <citation type="submission" date="2019-03" db="EMBL/GenBank/DDBJ databases">
        <title>Genomic Encyclopedia of Type Strains, Phase IV (KMG-IV): sequencing the most valuable type-strain genomes for metagenomic binning, comparative biology and taxonomic classification.</title>
        <authorList>
            <person name="Goeker M."/>
        </authorList>
    </citation>
    <scope>NUCLEOTIDE SEQUENCE [LARGE SCALE GENOMIC DNA]</scope>
    <source>
        <strain evidence="3 5">DSM 101483</strain>
    </source>
</reference>
<feature type="domain" description="ORC1/DEAH AAA+ ATPase" evidence="1">
    <location>
        <begin position="29"/>
        <end position="142"/>
    </location>
</feature>
<evidence type="ECO:0000313" key="5">
    <source>
        <dbReference type="Proteomes" id="UP000295506"/>
    </source>
</evidence>
<organism evidence="3 5">
    <name type="scientific">Pseudodesulfovibrio indicus</name>
    <dbReference type="NCBI Taxonomy" id="1716143"/>
    <lineage>
        <taxon>Bacteria</taxon>
        <taxon>Pseudomonadati</taxon>
        <taxon>Thermodesulfobacteriota</taxon>
        <taxon>Desulfovibrionia</taxon>
        <taxon>Desulfovibrionales</taxon>
        <taxon>Desulfovibrionaceae</taxon>
    </lineage>
</organism>
<name>A0A126QM47_9BACT</name>
<dbReference type="EMBL" id="SOBK01000001">
    <property type="protein sequence ID" value="TDT91879.1"/>
    <property type="molecule type" value="Genomic_DNA"/>
</dbReference>
<dbReference type="PANTHER" id="PTHR35894">
    <property type="entry name" value="GENERAL SECRETION PATHWAY PROTEIN A-RELATED"/>
    <property type="match status" value="1"/>
</dbReference>
<dbReference type="InterPro" id="IPR052026">
    <property type="entry name" value="ExeA_AAA_ATPase_DNA-bind"/>
</dbReference>
<dbReference type="RefSeq" id="WP_066801960.1">
    <property type="nucleotide sequence ID" value="NZ_CP014206.1"/>
</dbReference>
<gene>
    <name evidence="2" type="ORF">AWY79_07080</name>
    <name evidence="3" type="ORF">EDC59_101282</name>
</gene>
<dbReference type="InterPro" id="IPR049945">
    <property type="entry name" value="AAA_22"/>
</dbReference>
<sequence length="230" mass="25499">MRRDIFIETGNVAKLRKSLNTLSDTERGRPGIGVIQGEAGRGKTMAAKEWHTVNGGIFLRVLEGWSQFGFLQELAFEATGDRPGNTAKCRTSIMNALNKSHTAIIVDEADRLNIGRIEDLRDVHDMTGCPVILIGEEGFYPKLHARRRVHSRVVDVVNFDPINAEDVMLFAMQAAALEVSPEACHKLAQSAKGSFRVVYGYMLRLEDYAKAQNTNVIDTKAVESLRIGRA</sequence>
<dbReference type="KEGG" id="dej:AWY79_07080"/>
<evidence type="ECO:0000259" key="1">
    <source>
        <dbReference type="Pfam" id="PF13401"/>
    </source>
</evidence>
<reference evidence="2 4" key="1">
    <citation type="journal article" date="2016" name="Front. Microbiol.">
        <title>Genome Sequence of the Piezophilic, Mesophilic Sulfate-Reducing Bacterium Desulfovibrio indicus J2T.</title>
        <authorList>
            <person name="Cao J."/>
            <person name="Maignien L."/>
            <person name="Shao Z."/>
            <person name="Alain K."/>
            <person name="Jebbar M."/>
        </authorList>
    </citation>
    <scope>NUCLEOTIDE SEQUENCE [LARGE SCALE GENOMIC DNA]</scope>
    <source>
        <strain evidence="2 4">J2</strain>
    </source>
</reference>
<accession>A0A126QM47</accession>
<keyword evidence="4" id="KW-1185">Reference proteome</keyword>
<proteinExistence type="predicted"/>
<dbReference type="OrthoDB" id="9797061at2"/>
<dbReference type="EMBL" id="CP014206">
    <property type="protein sequence ID" value="AMK10887.1"/>
    <property type="molecule type" value="Genomic_DNA"/>
</dbReference>